<dbReference type="Proteomes" id="UP000507470">
    <property type="component" value="Unassembled WGS sequence"/>
</dbReference>
<dbReference type="InterPro" id="IPR043128">
    <property type="entry name" value="Rev_trsase/Diguanyl_cyclase"/>
</dbReference>
<protein>
    <submittedName>
        <fullName evidence="4">Retrovirus-related Pol polyprotein from transposon 297,Retrovirus-related Pol polyprotein from transposon 17.6</fullName>
    </submittedName>
</protein>
<feature type="domain" description="Reverse transcriptase/retrotransposon-derived protein RNase H-like" evidence="3">
    <location>
        <begin position="130"/>
        <end position="187"/>
    </location>
</feature>
<dbReference type="InterPro" id="IPR041577">
    <property type="entry name" value="RT_RNaseH_2"/>
</dbReference>
<evidence type="ECO:0000256" key="1">
    <source>
        <dbReference type="ARBA" id="ARBA00023268"/>
    </source>
</evidence>
<name>A0A6J8A1J8_MYTCO</name>
<dbReference type="AlphaFoldDB" id="A0A6J8A1J8"/>
<evidence type="ECO:0000259" key="2">
    <source>
        <dbReference type="Pfam" id="PF00078"/>
    </source>
</evidence>
<dbReference type="Pfam" id="PF17919">
    <property type="entry name" value="RT_RNaseH_2"/>
    <property type="match status" value="1"/>
</dbReference>
<dbReference type="PANTHER" id="PTHR37984">
    <property type="entry name" value="PROTEIN CBG26694"/>
    <property type="match status" value="1"/>
</dbReference>
<dbReference type="Pfam" id="PF00078">
    <property type="entry name" value="RVT_1"/>
    <property type="match status" value="1"/>
</dbReference>
<evidence type="ECO:0000313" key="5">
    <source>
        <dbReference type="Proteomes" id="UP000507470"/>
    </source>
</evidence>
<gene>
    <name evidence="4" type="ORF">MCOR_3161</name>
</gene>
<dbReference type="InterPro" id="IPR043502">
    <property type="entry name" value="DNA/RNA_pol_sf"/>
</dbReference>
<feature type="domain" description="Reverse transcriptase" evidence="2">
    <location>
        <begin position="12"/>
        <end position="67"/>
    </location>
</feature>
<dbReference type="Gene3D" id="3.30.70.270">
    <property type="match status" value="2"/>
</dbReference>
<evidence type="ECO:0000259" key="3">
    <source>
        <dbReference type="Pfam" id="PF17919"/>
    </source>
</evidence>
<dbReference type="PANTHER" id="PTHR37984:SF5">
    <property type="entry name" value="PROTEIN NYNRIN-LIKE"/>
    <property type="match status" value="1"/>
</dbReference>
<dbReference type="SUPFAM" id="SSF56672">
    <property type="entry name" value="DNA/RNA polymerases"/>
    <property type="match status" value="1"/>
</dbReference>
<dbReference type="FunFam" id="3.30.70.270:FF:000020">
    <property type="entry name" value="Transposon Tf2-6 polyprotein-like Protein"/>
    <property type="match status" value="1"/>
</dbReference>
<dbReference type="EMBL" id="CACVKT020000572">
    <property type="protein sequence ID" value="CAC5360801.1"/>
    <property type="molecule type" value="Genomic_DNA"/>
</dbReference>
<sequence>METGLLGLQWNICLIYLDDIIVLGRSFDDMVTNHRKIFDQLYAAGLKLKATKCELFSKQVIYLGHVISLAGIATDPEKTEIIETWPVPKHVKELRSFLGFCGYYRKFIQRFSGFAKPLHRLTEKDRKYEWNEQFQEAFECLKSRIASSPVLAHPDFTQAFILDTDACNEVIGAVPSHEIDGKEKKTIESPFNKTITQILCDPKGITRSSSF</sequence>
<dbReference type="InterPro" id="IPR050951">
    <property type="entry name" value="Retrovirus_Pol_polyprotein"/>
</dbReference>
<dbReference type="OrthoDB" id="6250772at2759"/>
<organism evidence="4 5">
    <name type="scientific">Mytilus coruscus</name>
    <name type="common">Sea mussel</name>
    <dbReference type="NCBI Taxonomy" id="42192"/>
    <lineage>
        <taxon>Eukaryota</taxon>
        <taxon>Metazoa</taxon>
        <taxon>Spiralia</taxon>
        <taxon>Lophotrochozoa</taxon>
        <taxon>Mollusca</taxon>
        <taxon>Bivalvia</taxon>
        <taxon>Autobranchia</taxon>
        <taxon>Pteriomorphia</taxon>
        <taxon>Mytilida</taxon>
        <taxon>Mytiloidea</taxon>
        <taxon>Mytilidae</taxon>
        <taxon>Mytilinae</taxon>
        <taxon>Mytilus</taxon>
    </lineage>
</organism>
<proteinExistence type="predicted"/>
<evidence type="ECO:0000313" key="4">
    <source>
        <dbReference type="EMBL" id="CAC5360801.1"/>
    </source>
</evidence>
<keyword evidence="5" id="KW-1185">Reference proteome</keyword>
<dbReference type="GO" id="GO:0003824">
    <property type="term" value="F:catalytic activity"/>
    <property type="evidence" value="ECO:0007669"/>
    <property type="project" value="UniProtKB-KW"/>
</dbReference>
<accession>A0A6J8A1J8</accession>
<keyword evidence="1" id="KW-0511">Multifunctional enzyme</keyword>
<reference evidence="4 5" key="1">
    <citation type="submission" date="2020-06" db="EMBL/GenBank/DDBJ databases">
        <authorList>
            <person name="Li R."/>
            <person name="Bekaert M."/>
        </authorList>
    </citation>
    <scope>NUCLEOTIDE SEQUENCE [LARGE SCALE GENOMIC DNA]</scope>
    <source>
        <strain evidence="5">wild</strain>
    </source>
</reference>
<dbReference type="InterPro" id="IPR000477">
    <property type="entry name" value="RT_dom"/>
</dbReference>